<dbReference type="GO" id="GO:0006355">
    <property type="term" value="P:regulation of DNA-templated transcription"/>
    <property type="evidence" value="ECO:0007669"/>
    <property type="project" value="InterPro"/>
</dbReference>
<evidence type="ECO:0000256" key="1">
    <source>
        <dbReference type="ARBA" id="ARBA00023015"/>
    </source>
</evidence>
<name>A0AAW1WCY6_RUBAR</name>
<dbReference type="AlphaFoldDB" id="A0AAW1WCY6"/>
<protein>
    <recommendedName>
        <fullName evidence="6">NAC domain-containing protein</fullName>
    </recommendedName>
</protein>
<evidence type="ECO:0000313" key="7">
    <source>
        <dbReference type="EMBL" id="KAK9921859.1"/>
    </source>
</evidence>
<feature type="compositionally biased region" description="Basic and acidic residues" evidence="5">
    <location>
        <begin position="146"/>
        <end position="163"/>
    </location>
</feature>
<dbReference type="PANTHER" id="PTHR31719:SF193">
    <property type="entry name" value="NAC DOMAIN-CONTAINING PROTEIN"/>
    <property type="match status" value="1"/>
</dbReference>
<evidence type="ECO:0000259" key="6">
    <source>
        <dbReference type="PROSITE" id="PS51005"/>
    </source>
</evidence>
<feature type="domain" description="NAC" evidence="6">
    <location>
        <begin position="1"/>
        <end position="115"/>
    </location>
</feature>
<evidence type="ECO:0000256" key="4">
    <source>
        <dbReference type="ARBA" id="ARBA00023242"/>
    </source>
</evidence>
<dbReference type="InterPro" id="IPR036093">
    <property type="entry name" value="NAC_dom_sf"/>
</dbReference>
<dbReference type="InterPro" id="IPR003441">
    <property type="entry name" value="NAC-dom"/>
</dbReference>
<gene>
    <name evidence="7" type="ORF">M0R45_030355</name>
</gene>
<proteinExistence type="predicted"/>
<sequence length="313" mass="35826">MYPRIKEIEWYFFSSRERKYLNGSRPDRTAEGGFWKATKRDEVITAQGGEEIGFKMQLDFYAGTHAVSRKTNWKMHEYRVKEENDENTSPHQINKKGECSSMRLNDCVLCKIYIKKNFKAKTDNNDSAKTSDNSDQEVVPVTNVTSHDDQENKSAIQHEDDQHNSLNASQLDYNSFSTLMKKFDYESLQFQTFGSVYRDVGSSSNNFYNQNCANSYDIYSMQISQDPSSSRSFSSPFPLQSASIDQFCTGFEPLNHEILEVDPSSIVLPAHVREYDDLACEAKKVPFLPVSDEGDDDMSIEVDQFLNIPDDDA</sequence>
<dbReference type="GO" id="GO:0003677">
    <property type="term" value="F:DNA binding"/>
    <property type="evidence" value="ECO:0007669"/>
    <property type="project" value="UniProtKB-KW"/>
</dbReference>
<dbReference type="PANTHER" id="PTHR31719">
    <property type="entry name" value="NAC TRANSCRIPTION FACTOR 56"/>
    <property type="match status" value="1"/>
</dbReference>
<reference evidence="7 8" key="1">
    <citation type="journal article" date="2023" name="G3 (Bethesda)">
        <title>A chromosome-length genome assembly and annotation of blackberry (Rubus argutus, cv. 'Hillquist').</title>
        <authorList>
            <person name="Bruna T."/>
            <person name="Aryal R."/>
            <person name="Dudchenko O."/>
            <person name="Sargent D.J."/>
            <person name="Mead D."/>
            <person name="Buti M."/>
            <person name="Cavallini A."/>
            <person name="Hytonen T."/>
            <person name="Andres J."/>
            <person name="Pham M."/>
            <person name="Weisz D."/>
            <person name="Mascagni F."/>
            <person name="Usai G."/>
            <person name="Natali L."/>
            <person name="Bassil N."/>
            <person name="Fernandez G.E."/>
            <person name="Lomsadze A."/>
            <person name="Armour M."/>
            <person name="Olukolu B."/>
            <person name="Poorten T."/>
            <person name="Britton C."/>
            <person name="Davik J."/>
            <person name="Ashrafi H."/>
            <person name="Aiden E.L."/>
            <person name="Borodovsky M."/>
            <person name="Worthington M."/>
        </authorList>
    </citation>
    <scope>NUCLEOTIDE SEQUENCE [LARGE SCALE GENOMIC DNA]</scope>
    <source>
        <strain evidence="7">PI 553951</strain>
    </source>
</reference>
<evidence type="ECO:0000256" key="5">
    <source>
        <dbReference type="SAM" id="MobiDB-lite"/>
    </source>
</evidence>
<keyword evidence="1" id="KW-0805">Transcription regulation</keyword>
<comment type="caution">
    <text evidence="7">The sequence shown here is derived from an EMBL/GenBank/DDBJ whole genome shotgun (WGS) entry which is preliminary data.</text>
</comment>
<evidence type="ECO:0000256" key="3">
    <source>
        <dbReference type="ARBA" id="ARBA00023163"/>
    </source>
</evidence>
<organism evidence="7 8">
    <name type="scientific">Rubus argutus</name>
    <name type="common">Southern blackberry</name>
    <dbReference type="NCBI Taxonomy" id="59490"/>
    <lineage>
        <taxon>Eukaryota</taxon>
        <taxon>Viridiplantae</taxon>
        <taxon>Streptophyta</taxon>
        <taxon>Embryophyta</taxon>
        <taxon>Tracheophyta</taxon>
        <taxon>Spermatophyta</taxon>
        <taxon>Magnoliopsida</taxon>
        <taxon>eudicotyledons</taxon>
        <taxon>Gunneridae</taxon>
        <taxon>Pentapetalae</taxon>
        <taxon>rosids</taxon>
        <taxon>fabids</taxon>
        <taxon>Rosales</taxon>
        <taxon>Rosaceae</taxon>
        <taxon>Rosoideae</taxon>
        <taxon>Rosoideae incertae sedis</taxon>
        <taxon>Rubus</taxon>
    </lineage>
</organism>
<dbReference type="Gene3D" id="2.170.150.80">
    <property type="entry name" value="NAC domain"/>
    <property type="match status" value="1"/>
</dbReference>
<keyword evidence="2" id="KW-0238">DNA-binding</keyword>
<keyword evidence="4" id="KW-0539">Nucleus</keyword>
<evidence type="ECO:0000256" key="2">
    <source>
        <dbReference type="ARBA" id="ARBA00023125"/>
    </source>
</evidence>
<evidence type="ECO:0000313" key="8">
    <source>
        <dbReference type="Proteomes" id="UP001457282"/>
    </source>
</evidence>
<feature type="region of interest" description="Disordered" evidence="5">
    <location>
        <begin position="145"/>
        <end position="167"/>
    </location>
</feature>
<keyword evidence="8" id="KW-1185">Reference proteome</keyword>
<accession>A0AAW1WCY6</accession>
<dbReference type="EMBL" id="JBEDUW010000006">
    <property type="protein sequence ID" value="KAK9921859.1"/>
    <property type="molecule type" value="Genomic_DNA"/>
</dbReference>
<dbReference type="Pfam" id="PF02365">
    <property type="entry name" value="NAM"/>
    <property type="match status" value="1"/>
</dbReference>
<dbReference type="Proteomes" id="UP001457282">
    <property type="component" value="Unassembled WGS sequence"/>
</dbReference>
<dbReference type="PROSITE" id="PS51005">
    <property type="entry name" value="NAC"/>
    <property type="match status" value="1"/>
</dbReference>
<dbReference type="SUPFAM" id="SSF101941">
    <property type="entry name" value="NAC domain"/>
    <property type="match status" value="1"/>
</dbReference>
<keyword evidence="3" id="KW-0804">Transcription</keyword>